<dbReference type="CTD" id="10742"/>
<dbReference type="STRING" id="38654.A0A3Q0GBS6"/>
<sequence length="618" mass="66797">MKSKTFTKGPLHRHRHPHPPPPRYCFQAKLCWCRPFWQPGDTPDPGDSNVNLNSAESQKSCKMEELYKDTQNLPMDVTSNPSTIANNKLENGVAQLITAEAWNINSTDLMKKALSPLVTVPAPSILTPPAESQSGVALKVAATVLQPICLGDSPVVLPIHLQVAGSTTPQITPSNNTPYVMTTQGPVPLPVLLEQHVFQHLNSPLVLPQGAPCATNPIHNNIFQGSSTPVAQPQLLDQKPSSQTQEPVLPPVFQTPGFAAVLQDLFPSQGTLGSTPCQPPPDYSSLPPQAFSSPLSPLVPPATLLVPYPVIVPLPVPVPIPIPVPIPVPHSPESKVNPDYPKTPSFTPHSCKGTQTPLEKEESKPFDFIPTREFSQLNRHTVIKMSNENEALDLSMKTMPLLKASEASPQVSPEDGALDLSIASCRKTGSMGVQAEAASALSSGSIMDSAAHAMADKLSGVAAPFIPSKPHETSAKVDSRIISSNSSELLRQQQKWLVDQTSRTSCEPKAGNNIEIVSTSQTAKVIVSVKDAVPTIFCGKIKGLSGVSTKNFSFKRDMPQDSVLQCYDVKNQPESRDNAEALRKPVKNRSVKLKKMNSPEIHILPIKKQRLAAFFPRK</sequence>
<dbReference type="InterPro" id="IPR026092">
    <property type="entry name" value="RAI2/SOBP"/>
</dbReference>
<evidence type="ECO:0000313" key="2">
    <source>
        <dbReference type="Proteomes" id="UP000189705"/>
    </source>
</evidence>
<reference evidence="3" key="1">
    <citation type="submission" date="2025-08" db="UniProtKB">
        <authorList>
            <consortium name="RefSeq"/>
        </authorList>
    </citation>
    <scope>IDENTIFICATION</scope>
</reference>
<dbReference type="GeneID" id="102370309"/>
<protein>
    <submittedName>
        <fullName evidence="3">Retinoic acid-induced protein 2 isoform X1</fullName>
    </submittedName>
</protein>
<feature type="region of interest" description="Disordered" evidence="1">
    <location>
        <begin position="332"/>
        <end position="362"/>
    </location>
</feature>
<dbReference type="GO" id="GO:0048513">
    <property type="term" value="P:animal organ development"/>
    <property type="evidence" value="ECO:0007669"/>
    <property type="project" value="TreeGrafter"/>
</dbReference>
<dbReference type="AlphaFoldDB" id="A0A3Q0GBS6"/>
<evidence type="ECO:0000313" key="3">
    <source>
        <dbReference type="RefSeq" id="XP_025056902.1"/>
    </source>
</evidence>
<gene>
    <name evidence="3" type="primary">RAI2</name>
</gene>
<evidence type="ECO:0000256" key="1">
    <source>
        <dbReference type="SAM" id="MobiDB-lite"/>
    </source>
</evidence>
<dbReference type="InParanoid" id="A0A3Q0GBS6"/>
<dbReference type="FunCoup" id="A0A3Q0GBS6">
    <property type="interactions" value="2"/>
</dbReference>
<dbReference type="RefSeq" id="XP_025056902.1">
    <property type="nucleotide sequence ID" value="XM_025201117.1"/>
</dbReference>
<organism evidence="2 3">
    <name type="scientific">Alligator sinensis</name>
    <name type="common">Chinese alligator</name>
    <dbReference type="NCBI Taxonomy" id="38654"/>
    <lineage>
        <taxon>Eukaryota</taxon>
        <taxon>Metazoa</taxon>
        <taxon>Chordata</taxon>
        <taxon>Craniata</taxon>
        <taxon>Vertebrata</taxon>
        <taxon>Euteleostomi</taxon>
        <taxon>Archelosauria</taxon>
        <taxon>Archosauria</taxon>
        <taxon>Crocodylia</taxon>
        <taxon>Alligatoridae</taxon>
        <taxon>Alligatorinae</taxon>
        <taxon>Alligator</taxon>
    </lineage>
</organism>
<keyword evidence="2" id="KW-1185">Reference proteome</keyword>
<dbReference type="Proteomes" id="UP000189705">
    <property type="component" value="Unplaced"/>
</dbReference>
<dbReference type="Pfam" id="PF15279">
    <property type="entry name" value="SOBP"/>
    <property type="match status" value="1"/>
</dbReference>
<dbReference type="PANTHER" id="PTHR23186:SF3">
    <property type="entry name" value="RETINOIC ACID-INDUCED PROTEIN 2"/>
    <property type="match status" value="1"/>
</dbReference>
<dbReference type="GO" id="GO:0005634">
    <property type="term" value="C:nucleus"/>
    <property type="evidence" value="ECO:0007669"/>
    <property type="project" value="TreeGrafter"/>
</dbReference>
<name>A0A3Q0GBS6_ALLSI</name>
<accession>A0A3Q0GBS6</accession>
<dbReference type="PANTHER" id="PTHR23186">
    <property type="entry name" value="RETINOIC ACID-INDUCED PROTEIN 2"/>
    <property type="match status" value="1"/>
</dbReference>
<proteinExistence type="predicted"/>
<feature type="compositionally biased region" description="Polar residues" evidence="1">
    <location>
        <begin position="344"/>
        <end position="357"/>
    </location>
</feature>